<evidence type="ECO:0000313" key="12">
    <source>
        <dbReference type="EMBL" id="CAH1259053.1"/>
    </source>
</evidence>
<dbReference type="PANTHER" id="PTHR10696">
    <property type="entry name" value="GAMMA-BUTYROBETAINE HYDROXYLASE-RELATED"/>
    <property type="match status" value="1"/>
</dbReference>
<evidence type="ECO:0000256" key="8">
    <source>
        <dbReference type="ARBA" id="ARBA00023002"/>
    </source>
</evidence>
<dbReference type="Proteomes" id="UP000838412">
    <property type="component" value="Chromosome 3"/>
</dbReference>
<dbReference type="Gene3D" id="3.30.2020.30">
    <property type="match status" value="1"/>
</dbReference>
<dbReference type="Pfam" id="PF06155">
    <property type="entry name" value="GBBH-like_N"/>
    <property type="match status" value="1"/>
</dbReference>
<dbReference type="GO" id="GO:0046872">
    <property type="term" value="F:metal ion binding"/>
    <property type="evidence" value="ECO:0007669"/>
    <property type="project" value="UniProtKB-KW"/>
</dbReference>
<dbReference type="InterPro" id="IPR003819">
    <property type="entry name" value="TauD/TfdA-like"/>
</dbReference>
<dbReference type="UniPathway" id="UPA00118"/>
<dbReference type="FunFam" id="3.30.2020.30:FF:000002">
    <property type="entry name" value="Putative gamma-butyrobetaine dioxygenase"/>
    <property type="match status" value="1"/>
</dbReference>
<keyword evidence="5" id="KW-0479">Metal-binding</keyword>
<dbReference type="InterPro" id="IPR042098">
    <property type="entry name" value="TauD-like_sf"/>
</dbReference>
<dbReference type="InterPro" id="IPR038492">
    <property type="entry name" value="GBBH-like_N_sf"/>
</dbReference>
<dbReference type="GO" id="GO:0005739">
    <property type="term" value="C:mitochondrion"/>
    <property type="evidence" value="ECO:0007669"/>
    <property type="project" value="TreeGrafter"/>
</dbReference>
<dbReference type="AlphaFoldDB" id="A0A8K0EP03"/>
<dbReference type="CDD" id="cd00250">
    <property type="entry name" value="CAS_like"/>
    <property type="match status" value="1"/>
</dbReference>
<evidence type="ECO:0000256" key="7">
    <source>
        <dbReference type="ARBA" id="ARBA00022964"/>
    </source>
</evidence>
<protein>
    <submittedName>
        <fullName evidence="12">BBOX1 protein</fullName>
    </submittedName>
</protein>
<gene>
    <name evidence="12" type="primary">BBOX1</name>
    <name evidence="12" type="ORF">BLAG_LOCUS16442</name>
</gene>
<keyword evidence="9" id="KW-0408">Iron</keyword>
<name>A0A8K0EP03_BRALA</name>
<dbReference type="Gene3D" id="3.60.130.10">
    <property type="entry name" value="Clavaminate synthase-like"/>
    <property type="match status" value="1"/>
</dbReference>
<dbReference type="Pfam" id="PF02668">
    <property type="entry name" value="TauD"/>
    <property type="match status" value="1"/>
</dbReference>
<evidence type="ECO:0000259" key="11">
    <source>
        <dbReference type="Pfam" id="PF06155"/>
    </source>
</evidence>
<evidence type="ECO:0000256" key="5">
    <source>
        <dbReference type="ARBA" id="ARBA00022723"/>
    </source>
</evidence>
<keyword evidence="13" id="KW-1185">Reference proteome</keyword>
<evidence type="ECO:0000256" key="3">
    <source>
        <dbReference type="ARBA" id="ARBA00005022"/>
    </source>
</evidence>
<keyword evidence="6" id="KW-0124">Carnitine biosynthesis</keyword>
<evidence type="ECO:0000256" key="1">
    <source>
        <dbReference type="ARBA" id="ARBA00001954"/>
    </source>
</evidence>
<evidence type="ECO:0000256" key="9">
    <source>
        <dbReference type="ARBA" id="ARBA00023004"/>
    </source>
</evidence>
<reference evidence="12" key="1">
    <citation type="submission" date="2022-01" db="EMBL/GenBank/DDBJ databases">
        <authorList>
            <person name="Braso-Vives M."/>
        </authorList>
    </citation>
    <scope>NUCLEOTIDE SEQUENCE</scope>
</reference>
<keyword evidence="8" id="KW-0560">Oxidoreductase</keyword>
<evidence type="ECO:0000256" key="6">
    <source>
        <dbReference type="ARBA" id="ARBA00022873"/>
    </source>
</evidence>
<comment type="cofactor">
    <cofactor evidence="2">
        <name>L-ascorbate</name>
        <dbReference type="ChEBI" id="CHEBI:38290"/>
    </cofactor>
</comment>
<accession>A0A8K0EP03</accession>
<keyword evidence="7" id="KW-0223">Dioxygenase</keyword>
<sequence length="387" mass="44448">MERATLDSSSEAVEVEWSAGGVDRFPYIWLRDNCQCAECFQADLNKRLVLTSELDLDVAPVRAGVQDRGSSLYVTWPDGHRSQYDWQWLRDRCFSPRARADREQRWRRKKQLWGAELFTNLPTADFPALLTDDRALYDFLLLLDTIGLVLVQNVPRQVGQFQELANRVAFPKMTFLGAEQMLKVKPIHGNFLLSTAPLGLHTDLAYYNYLPGVQMMHCIKQTESEGGASELVDAFYAAYQLKQENPDAFKLLTTVKVNFHRIGKAEPKHHMMERHHIISVSDKGEVQKVVCGKHSRDSVLDVSVDQVKPFYRAMRAFDTILNHPKNCISYKMKEGDMLAFDNLRIVHDRTAFSMAGGERHLQVGYVDWDETYSRMRVLQAELGIQEE</sequence>
<dbReference type="OrthoDB" id="406634at2759"/>
<evidence type="ECO:0000313" key="13">
    <source>
        <dbReference type="Proteomes" id="UP000838412"/>
    </source>
</evidence>
<dbReference type="GO" id="GO:0045329">
    <property type="term" value="P:carnitine biosynthetic process"/>
    <property type="evidence" value="ECO:0007669"/>
    <property type="project" value="UniProtKB-UniPathway"/>
</dbReference>
<dbReference type="PANTHER" id="PTHR10696:SF33">
    <property type="entry name" value="GAMMA-BUTYROBETAINE DIOXYGENASE"/>
    <property type="match status" value="1"/>
</dbReference>
<dbReference type="SUPFAM" id="SSF51197">
    <property type="entry name" value="Clavaminate synthase-like"/>
    <property type="match status" value="1"/>
</dbReference>
<evidence type="ECO:0000256" key="4">
    <source>
        <dbReference type="ARBA" id="ARBA00008654"/>
    </source>
</evidence>
<dbReference type="EMBL" id="OV696688">
    <property type="protein sequence ID" value="CAH1259053.1"/>
    <property type="molecule type" value="Genomic_DNA"/>
</dbReference>
<dbReference type="GO" id="GO:0008336">
    <property type="term" value="F:gamma-butyrobetaine dioxygenase activity"/>
    <property type="evidence" value="ECO:0007669"/>
    <property type="project" value="TreeGrafter"/>
</dbReference>
<comment type="cofactor">
    <cofactor evidence="1">
        <name>Fe(2+)</name>
        <dbReference type="ChEBI" id="CHEBI:29033"/>
    </cofactor>
</comment>
<comment type="similarity">
    <text evidence="4">Belongs to the gamma-BBH/TMLD family.</text>
</comment>
<dbReference type="FunFam" id="3.60.130.10:FF:000001">
    <property type="entry name" value="Trimethyllysine dioxygenase, mitochondrial"/>
    <property type="match status" value="1"/>
</dbReference>
<feature type="domain" description="Gamma-butyrobetaine hydroxylase-like N-terminal" evidence="11">
    <location>
        <begin position="6"/>
        <end position="90"/>
    </location>
</feature>
<dbReference type="InterPro" id="IPR050411">
    <property type="entry name" value="AlphaKG_dependent_hydroxylases"/>
</dbReference>
<organism evidence="12 13">
    <name type="scientific">Branchiostoma lanceolatum</name>
    <name type="common">Common lancelet</name>
    <name type="synonym">Amphioxus lanceolatum</name>
    <dbReference type="NCBI Taxonomy" id="7740"/>
    <lineage>
        <taxon>Eukaryota</taxon>
        <taxon>Metazoa</taxon>
        <taxon>Chordata</taxon>
        <taxon>Cephalochordata</taxon>
        <taxon>Leptocardii</taxon>
        <taxon>Amphioxiformes</taxon>
        <taxon>Branchiostomatidae</taxon>
        <taxon>Branchiostoma</taxon>
    </lineage>
</organism>
<comment type="pathway">
    <text evidence="3">Amine and polyamine biosynthesis; carnitine biosynthesis.</text>
</comment>
<feature type="domain" description="TauD/TfdA-like" evidence="10">
    <location>
        <begin position="113"/>
        <end position="365"/>
    </location>
</feature>
<dbReference type="InterPro" id="IPR010376">
    <property type="entry name" value="GBBH-like_N"/>
</dbReference>
<evidence type="ECO:0000259" key="10">
    <source>
        <dbReference type="Pfam" id="PF02668"/>
    </source>
</evidence>
<evidence type="ECO:0000256" key="2">
    <source>
        <dbReference type="ARBA" id="ARBA00001961"/>
    </source>
</evidence>
<proteinExistence type="inferred from homology"/>